<proteinExistence type="predicted"/>
<evidence type="ECO:0000313" key="2">
    <source>
        <dbReference type="Proteomes" id="UP000198615"/>
    </source>
</evidence>
<organism evidence="1 2">
    <name type="scientific">Thalassobaculum litoreum DSM 18839</name>
    <dbReference type="NCBI Taxonomy" id="1123362"/>
    <lineage>
        <taxon>Bacteria</taxon>
        <taxon>Pseudomonadati</taxon>
        <taxon>Pseudomonadota</taxon>
        <taxon>Alphaproteobacteria</taxon>
        <taxon>Rhodospirillales</taxon>
        <taxon>Thalassobaculaceae</taxon>
        <taxon>Thalassobaculum</taxon>
    </lineage>
</organism>
<dbReference type="AlphaFoldDB" id="A0A8G2BI39"/>
<keyword evidence="2" id="KW-1185">Reference proteome</keyword>
<evidence type="ECO:0000313" key="1">
    <source>
        <dbReference type="EMBL" id="SDF84195.1"/>
    </source>
</evidence>
<name>A0A8G2BI39_9PROT</name>
<gene>
    <name evidence="1" type="ORF">SAMN05660686_02500</name>
</gene>
<dbReference type="RefSeq" id="WP_175474207.1">
    <property type="nucleotide sequence ID" value="NZ_FNBW01000007.1"/>
</dbReference>
<dbReference type="EMBL" id="FNBW01000007">
    <property type="protein sequence ID" value="SDF84195.1"/>
    <property type="molecule type" value="Genomic_DNA"/>
</dbReference>
<reference evidence="1 2" key="1">
    <citation type="submission" date="2016-10" db="EMBL/GenBank/DDBJ databases">
        <authorList>
            <person name="Varghese N."/>
            <person name="Submissions S."/>
        </authorList>
    </citation>
    <scope>NUCLEOTIDE SEQUENCE [LARGE SCALE GENOMIC DNA]</scope>
    <source>
        <strain evidence="1 2">DSM 18839</strain>
    </source>
</reference>
<protein>
    <submittedName>
        <fullName evidence="1">Uncharacterized protein</fullName>
    </submittedName>
</protein>
<sequence>MSIDAQAKLIAGLAETMSDRDWADNTLRRCAMIREAVKEIERIATQRLGGER</sequence>
<dbReference type="Proteomes" id="UP000198615">
    <property type="component" value="Unassembled WGS sequence"/>
</dbReference>
<accession>A0A8G2BI39</accession>
<comment type="caution">
    <text evidence="1">The sequence shown here is derived from an EMBL/GenBank/DDBJ whole genome shotgun (WGS) entry which is preliminary data.</text>
</comment>